<evidence type="ECO:0000313" key="6">
    <source>
        <dbReference type="Proteomes" id="UP001449582"/>
    </source>
</evidence>
<dbReference type="GO" id="GO:0016787">
    <property type="term" value="F:hydrolase activity"/>
    <property type="evidence" value="ECO:0007669"/>
    <property type="project" value="UniProtKB-KW"/>
</dbReference>
<gene>
    <name evidence="5" type="ORF">UREOM_2670</name>
</gene>
<dbReference type="PANTHER" id="PTHR43798">
    <property type="entry name" value="MONOACYLGLYCEROL LIPASE"/>
    <property type="match status" value="1"/>
</dbReference>
<dbReference type="PANTHER" id="PTHR43798:SF33">
    <property type="entry name" value="HYDROLASE, PUTATIVE (AFU_ORTHOLOGUE AFUA_2G14860)-RELATED"/>
    <property type="match status" value="1"/>
</dbReference>
<accession>A0ABP9U8W6</accession>
<dbReference type="InterPro" id="IPR000073">
    <property type="entry name" value="AB_hydrolase_1"/>
</dbReference>
<evidence type="ECO:0000259" key="4">
    <source>
        <dbReference type="Pfam" id="PF00561"/>
    </source>
</evidence>
<name>A0ABP9U8W6_9BACT</name>
<reference evidence="5" key="1">
    <citation type="submission" date="2024-02" db="EMBL/GenBank/DDBJ databases">
        <title>Draft genome sequence of new strains in genus Ureaplasma.</title>
        <authorList>
            <person name="Nakajima Y."/>
            <person name="Segawa T."/>
        </authorList>
    </citation>
    <scope>NUCLEOTIDE SEQUENCE [LARGE SCALE GENOMIC DNA]</scope>
    <source>
        <strain evidence="5">OM1</strain>
    </source>
</reference>
<evidence type="ECO:0000256" key="1">
    <source>
        <dbReference type="ARBA" id="ARBA00006989"/>
    </source>
</evidence>
<sequence length="284" mass="33887">MFTTQFQLSPDDLQEQSDIFYIKAKSEHPKGTILFIHGFTSSYLLHHWFILNNVFEDYNYLALNLIGHEFNRQEEYKTLKEVDLYTYVRQLESYIETHHIYNLILIGHSMGGGVAMLLYDKMKNRINKIILVDAINPAIYHSKLGPNYLLQTLLNHSKKLISFQFLKHHPQKSVEYDLSEDYINYEVKRFLDNKNNYLALGTKLIEPKLQAELHRIYKNINIPVLYIMGESDRIIPYKQTKKYIQKLDNKSILFRTINNAAHVPFIDNFDQYNEYVWWFIKKSY</sequence>
<feature type="domain" description="AB hydrolase-1" evidence="4">
    <location>
        <begin position="32"/>
        <end position="268"/>
    </location>
</feature>
<dbReference type="EMBL" id="BAABQM010000002">
    <property type="protein sequence ID" value="GAA5414556.1"/>
    <property type="molecule type" value="Genomic_DNA"/>
</dbReference>
<dbReference type="PRINTS" id="PR00111">
    <property type="entry name" value="ABHYDROLASE"/>
</dbReference>
<dbReference type="RefSeq" id="WP_353289723.1">
    <property type="nucleotide sequence ID" value="NZ_BAABQM010000002.1"/>
</dbReference>
<proteinExistence type="inferred from homology"/>
<evidence type="ECO:0000256" key="3">
    <source>
        <dbReference type="ARBA" id="ARBA00022801"/>
    </source>
</evidence>
<comment type="similarity">
    <text evidence="1">Belongs to the lipase/esterase LIP3/BchO family.</text>
</comment>
<keyword evidence="6" id="KW-1185">Reference proteome</keyword>
<dbReference type="InterPro" id="IPR050266">
    <property type="entry name" value="AB_hydrolase_sf"/>
</dbReference>
<dbReference type="SUPFAM" id="SSF53474">
    <property type="entry name" value="alpha/beta-Hydrolases"/>
    <property type="match status" value="1"/>
</dbReference>
<evidence type="ECO:0000256" key="2">
    <source>
        <dbReference type="ARBA" id="ARBA00022487"/>
    </source>
</evidence>
<keyword evidence="2" id="KW-0719">Serine esterase</keyword>
<organism evidence="5 6">
    <name type="scientific">Ureaplasma ceti</name>
    <dbReference type="NCBI Taxonomy" id="3119530"/>
    <lineage>
        <taxon>Bacteria</taxon>
        <taxon>Bacillati</taxon>
        <taxon>Mycoplasmatota</taxon>
        <taxon>Mycoplasmoidales</taxon>
        <taxon>Mycoplasmoidaceae</taxon>
        <taxon>Ureaplasma</taxon>
    </lineage>
</organism>
<dbReference type="Pfam" id="PF00561">
    <property type="entry name" value="Abhydrolase_1"/>
    <property type="match status" value="1"/>
</dbReference>
<comment type="caution">
    <text evidence="5">The sequence shown here is derived from an EMBL/GenBank/DDBJ whole genome shotgun (WGS) entry which is preliminary data.</text>
</comment>
<evidence type="ECO:0000313" key="5">
    <source>
        <dbReference type="EMBL" id="GAA5414556.1"/>
    </source>
</evidence>
<dbReference type="Proteomes" id="UP001449582">
    <property type="component" value="Unassembled WGS sequence"/>
</dbReference>
<keyword evidence="3 5" id="KW-0378">Hydrolase</keyword>
<protein>
    <submittedName>
        <fullName evidence="5">Alpha/beta hydrolase</fullName>
    </submittedName>
</protein>
<dbReference type="InterPro" id="IPR029058">
    <property type="entry name" value="AB_hydrolase_fold"/>
</dbReference>
<dbReference type="Gene3D" id="3.40.50.1820">
    <property type="entry name" value="alpha/beta hydrolase"/>
    <property type="match status" value="1"/>
</dbReference>